<dbReference type="eggNOG" id="COG1216">
    <property type="taxonomic scope" value="Bacteria"/>
</dbReference>
<organism evidence="2 3">
    <name type="scientific">Candidatus Micropelagius thuwalensis</name>
    <dbReference type="NCBI Taxonomy" id="1397666"/>
    <lineage>
        <taxon>Bacteria</taxon>
        <taxon>Pseudomonadati</taxon>
        <taxon>Pseudomonadota</taxon>
        <taxon>Alphaproteobacteria</taxon>
        <taxon>PS1 clade</taxon>
        <taxon>Candidatus Micropelagius</taxon>
    </lineage>
</organism>
<dbReference type="InterPro" id="IPR001173">
    <property type="entry name" value="Glyco_trans_2-like"/>
</dbReference>
<dbReference type="PANTHER" id="PTHR43685">
    <property type="entry name" value="GLYCOSYLTRANSFERASE"/>
    <property type="match status" value="1"/>
</dbReference>
<accession>U2WBX4</accession>
<dbReference type="EMBL" id="AWXE01000002">
    <property type="protein sequence ID" value="ERL47069.1"/>
    <property type="molecule type" value="Genomic_DNA"/>
</dbReference>
<dbReference type="Proteomes" id="UP000016762">
    <property type="component" value="Unassembled WGS sequence"/>
</dbReference>
<name>U2WBX4_9PROT</name>
<sequence length="455" mass="52228">MSKVTVYILNYNYGRYLSKAIKSVLSQTYKDIEVLVIDDGSTDNSGEILKEFSSQVTVIRQQNMGLVKSIIKAFTIAKGDYVVRLDADDWLEETCIEKLVNKIETSNTTALVFPDYFEVDEFGNILRQIKRHEFSDNVTMLDKPAHGACTLIKKECYFNVGGHNETLKCQDGVDIWLSLTEKYDVLNVNEPLFYYRKHSQSLTTDENRILSTKGSIYKNHAKRRGFKKEKTYAFIPVRSQLLNGEEYALMRLGNETIVEWGVKKAKKSELVNKIIILVDSPDLASDISKTFQNEPMVDISLRDKKFSLPGTSINHSIENYFENNIEQEPKNIVVLTLDYPFSRHNYIDSAIYSMFLFGSISVDTVMMDNSIFYYHDGTGLKPWVDTFVRNERDDIYIRRGGVSVFRKDLLGNKINSISEKMGHVIVDKISSFEIRSHEDLEVANFIAQTIISEEE</sequence>
<proteinExistence type="predicted"/>
<gene>
    <name evidence="2" type="ORF">RS24_00789</name>
</gene>
<dbReference type="Pfam" id="PF00535">
    <property type="entry name" value="Glycos_transf_2"/>
    <property type="match status" value="1"/>
</dbReference>
<reference evidence="2 3" key="1">
    <citation type="journal article" date="2014" name="FEMS Microbiol. Ecol.">
        <title>Genomic differentiation among two strains of the PS1 clade isolated from geographically separated marine habitats.</title>
        <authorList>
            <person name="Jimenez-Infante F."/>
            <person name="Ngugi D.K."/>
            <person name="Alam I."/>
            <person name="Rashid M."/>
            <person name="Baalawi W."/>
            <person name="Kamau A.A."/>
            <person name="Bajic V.B."/>
            <person name="Stingl U."/>
        </authorList>
    </citation>
    <scope>NUCLEOTIDE SEQUENCE [LARGE SCALE GENOMIC DNA]</scope>
    <source>
        <strain evidence="2 3">RS24</strain>
    </source>
</reference>
<dbReference type="AlphaFoldDB" id="U2WBX4"/>
<dbReference type="PANTHER" id="PTHR43685:SF11">
    <property type="entry name" value="GLYCOSYLTRANSFERASE TAGX-RELATED"/>
    <property type="match status" value="1"/>
</dbReference>
<evidence type="ECO:0000313" key="3">
    <source>
        <dbReference type="Proteomes" id="UP000016762"/>
    </source>
</evidence>
<dbReference type="Gene3D" id="3.90.550.10">
    <property type="entry name" value="Spore Coat Polysaccharide Biosynthesis Protein SpsA, Chain A"/>
    <property type="match status" value="2"/>
</dbReference>
<comment type="caution">
    <text evidence="2">The sequence shown here is derived from an EMBL/GenBank/DDBJ whole genome shotgun (WGS) entry which is preliminary data.</text>
</comment>
<dbReference type="CDD" id="cd00761">
    <property type="entry name" value="Glyco_tranf_GTA_type"/>
    <property type="match status" value="1"/>
</dbReference>
<dbReference type="InterPro" id="IPR050834">
    <property type="entry name" value="Glycosyltransf_2"/>
</dbReference>
<dbReference type="SUPFAM" id="SSF53448">
    <property type="entry name" value="Nucleotide-diphospho-sugar transferases"/>
    <property type="match status" value="2"/>
</dbReference>
<evidence type="ECO:0000313" key="2">
    <source>
        <dbReference type="EMBL" id="ERL47069.1"/>
    </source>
</evidence>
<keyword evidence="3" id="KW-1185">Reference proteome</keyword>
<dbReference type="OrthoDB" id="5291101at2"/>
<feature type="domain" description="Glycosyltransferase 2-like" evidence="1">
    <location>
        <begin position="5"/>
        <end position="128"/>
    </location>
</feature>
<dbReference type="STRING" id="1397666.RS24_00789"/>
<dbReference type="RefSeq" id="WP_021776826.1">
    <property type="nucleotide sequence ID" value="NZ_AWXE01000002.1"/>
</dbReference>
<dbReference type="InterPro" id="IPR029044">
    <property type="entry name" value="Nucleotide-diphossugar_trans"/>
</dbReference>
<evidence type="ECO:0000259" key="1">
    <source>
        <dbReference type="Pfam" id="PF00535"/>
    </source>
</evidence>
<protein>
    <recommendedName>
        <fullName evidence="1">Glycosyltransferase 2-like domain-containing protein</fullName>
    </recommendedName>
</protein>